<dbReference type="Proteomes" id="UP000295163">
    <property type="component" value="Unassembled WGS sequence"/>
</dbReference>
<dbReference type="GeneID" id="64345969"/>
<evidence type="ECO:0000256" key="2">
    <source>
        <dbReference type="SAM" id="Phobius"/>
    </source>
</evidence>
<dbReference type="AlphaFoldDB" id="A0A4R5YND3"/>
<dbReference type="EMBL" id="SMZT01000001">
    <property type="protein sequence ID" value="TDL46629.1"/>
    <property type="molecule type" value="Genomic_DNA"/>
</dbReference>
<evidence type="ECO:0000313" key="4">
    <source>
        <dbReference type="Proteomes" id="UP000295163"/>
    </source>
</evidence>
<gene>
    <name evidence="3" type="ORF">E2R59_00990</name>
</gene>
<keyword evidence="2" id="KW-0472">Membrane</keyword>
<protein>
    <submittedName>
        <fullName evidence="3">Uncharacterized protein</fullName>
    </submittedName>
</protein>
<feature type="transmembrane region" description="Helical" evidence="2">
    <location>
        <begin position="119"/>
        <end position="140"/>
    </location>
</feature>
<comment type="caution">
    <text evidence="3">The sequence shown here is derived from an EMBL/GenBank/DDBJ whole genome shotgun (WGS) entry which is preliminary data.</text>
</comment>
<organism evidence="3 4">
    <name type="scientific">Kocuria rosea</name>
    <name type="common">Deinococcus erythromyxa</name>
    <name type="synonym">Micrococcus rubens</name>
    <dbReference type="NCBI Taxonomy" id="1275"/>
    <lineage>
        <taxon>Bacteria</taxon>
        <taxon>Bacillati</taxon>
        <taxon>Actinomycetota</taxon>
        <taxon>Actinomycetes</taxon>
        <taxon>Micrococcales</taxon>
        <taxon>Micrococcaceae</taxon>
        <taxon>Kocuria</taxon>
    </lineage>
</organism>
<keyword evidence="2" id="KW-1133">Transmembrane helix</keyword>
<name>A0A4R5YND3_KOCRO</name>
<accession>A0A4R5YND3</accession>
<feature type="transmembrane region" description="Helical" evidence="2">
    <location>
        <begin position="85"/>
        <end position="107"/>
    </location>
</feature>
<reference evidence="3 4" key="1">
    <citation type="submission" date="2019-03" db="EMBL/GenBank/DDBJ databases">
        <title>Genome Sequencing and Assembly of Various Microbes Isolated from Partially Reclaimed Soil and Acid Mine Drainage (AMD) Site.</title>
        <authorList>
            <person name="Steinbock B."/>
            <person name="Bechtold R."/>
            <person name="Sevigny J.L."/>
            <person name="Thomas D."/>
            <person name="Cuthill L.R."/>
            <person name="Aveiro Johannsen E.J."/>
            <person name="Thomas K."/>
            <person name="Ghosh A."/>
        </authorList>
    </citation>
    <scope>NUCLEOTIDE SEQUENCE [LARGE SCALE GENOMIC DNA]</scope>
    <source>
        <strain evidence="3 4">S-A3</strain>
    </source>
</reference>
<evidence type="ECO:0000313" key="3">
    <source>
        <dbReference type="EMBL" id="TDL46629.1"/>
    </source>
</evidence>
<keyword evidence="2" id="KW-0812">Transmembrane</keyword>
<proteinExistence type="predicted"/>
<feature type="transmembrane region" description="Helical" evidence="2">
    <location>
        <begin position="146"/>
        <end position="166"/>
    </location>
</feature>
<feature type="compositionally biased region" description="Pro residues" evidence="1">
    <location>
        <begin position="16"/>
        <end position="33"/>
    </location>
</feature>
<sequence length="176" mass="18103">MSQHPHGPGGPHRPGGGPPPRRPGGPGPGAVPPGPPMTARLRLLLRLTLLSLGVNVADTFVQAVAGPSALLPGMEDLVRVPGLPGGGLSAALALFGVVLTTALYALVWFPLREQLQWGWVLGIVFCSLAVLGDLFDLAVFLLGGHLLPGLSTTVLVAVNVAWLVVAGHPEVRAALR</sequence>
<evidence type="ECO:0000256" key="1">
    <source>
        <dbReference type="SAM" id="MobiDB-lite"/>
    </source>
</evidence>
<feature type="region of interest" description="Disordered" evidence="1">
    <location>
        <begin position="1"/>
        <end position="33"/>
    </location>
</feature>
<dbReference type="RefSeq" id="WP_133408900.1">
    <property type="nucleotide sequence ID" value="NZ_SMZT01000001.1"/>
</dbReference>